<proteinExistence type="predicted"/>
<evidence type="ECO:0000259" key="7">
    <source>
        <dbReference type="Pfam" id="PF00133"/>
    </source>
</evidence>
<keyword evidence="4" id="KW-0067">ATP-binding</keyword>
<dbReference type="GO" id="GO:0005524">
    <property type="term" value="F:ATP binding"/>
    <property type="evidence" value="ECO:0007669"/>
    <property type="project" value="UniProtKB-KW"/>
</dbReference>
<keyword evidence="2" id="KW-0436">Ligase</keyword>
<dbReference type="PANTHER" id="PTHR42765">
    <property type="entry name" value="SOLEUCYL-TRNA SYNTHETASE"/>
    <property type="match status" value="1"/>
</dbReference>
<feature type="non-terminal residue" evidence="8">
    <location>
        <position position="1"/>
    </location>
</feature>
<keyword evidence="6" id="KW-0030">Aminoacyl-tRNA synthetase</keyword>
<evidence type="ECO:0000256" key="2">
    <source>
        <dbReference type="ARBA" id="ARBA00022598"/>
    </source>
</evidence>
<dbReference type="Pfam" id="PF00133">
    <property type="entry name" value="tRNA-synt_1"/>
    <property type="match status" value="1"/>
</dbReference>
<dbReference type="EC" id="6.1.1.5" evidence="1"/>
<sequence>EQSEAKTAKVCFMIWTTTPWTLTANLAVAVHPELDYVILRYEKDGENFVSLVAAERVKAVVEAANLKEGQYKVSRKSVKGKHLEGLRYLHPFVENNPTDKDAYTVIGADYVTTEDGTGLVHIAPGHGIEDYTTGQKYGLAVYSPVMDDGRYDDTVPDWLRGQNVLEVDTIIINRLQEKGLLFAQGEIVHSYPHCWRSKMPVIFRATEQWFISVDKELPPTASLRKQGVGGKSLRDLSLERVKNVRWIPVWGQKRIEGMLESR</sequence>
<dbReference type="SUPFAM" id="SSF52374">
    <property type="entry name" value="Nucleotidylyl transferase"/>
    <property type="match status" value="1"/>
</dbReference>
<keyword evidence="3" id="KW-0547">Nucleotide-binding</keyword>
<dbReference type="InterPro" id="IPR050081">
    <property type="entry name" value="Ile-tRNA_ligase"/>
</dbReference>
<feature type="non-terminal residue" evidence="8">
    <location>
        <position position="262"/>
    </location>
</feature>
<gene>
    <name evidence="8" type="ORF">S12H4_40844</name>
</gene>
<accession>X1STG0</accession>
<evidence type="ECO:0000256" key="3">
    <source>
        <dbReference type="ARBA" id="ARBA00022741"/>
    </source>
</evidence>
<dbReference type="AlphaFoldDB" id="X1STG0"/>
<name>X1STG0_9ZZZZ</name>
<evidence type="ECO:0000256" key="6">
    <source>
        <dbReference type="ARBA" id="ARBA00023146"/>
    </source>
</evidence>
<dbReference type="SUPFAM" id="SSF50677">
    <property type="entry name" value="ValRS/IleRS/LeuRS editing domain"/>
    <property type="match status" value="1"/>
</dbReference>
<dbReference type="InterPro" id="IPR002300">
    <property type="entry name" value="aa-tRNA-synth_Ia"/>
</dbReference>
<protein>
    <recommendedName>
        <fullName evidence="1">isoleucine--tRNA ligase</fullName>
        <ecNumber evidence="1">6.1.1.5</ecNumber>
    </recommendedName>
</protein>
<dbReference type="GO" id="GO:0005829">
    <property type="term" value="C:cytosol"/>
    <property type="evidence" value="ECO:0007669"/>
    <property type="project" value="TreeGrafter"/>
</dbReference>
<evidence type="ECO:0000256" key="1">
    <source>
        <dbReference type="ARBA" id="ARBA00013165"/>
    </source>
</evidence>
<comment type="caution">
    <text evidence="8">The sequence shown here is derived from an EMBL/GenBank/DDBJ whole genome shotgun (WGS) entry which is preliminary data.</text>
</comment>
<evidence type="ECO:0000256" key="5">
    <source>
        <dbReference type="ARBA" id="ARBA00022917"/>
    </source>
</evidence>
<dbReference type="GO" id="GO:0002161">
    <property type="term" value="F:aminoacyl-tRNA deacylase activity"/>
    <property type="evidence" value="ECO:0007669"/>
    <property type="project" value="InterPro"/>
</dbReference>
<dbReference type="PRINTS" id="PR00984">
    <property type="entry name" value="TRNASYNTHILE"/>
</dbReference>
<dbReference type="Gene3D" id="3.90.740.10">
    <property type="entry name" value="Valyl/Leucyl/Isoleucyl-tRNA synthetase, editing domain"/>
    <property type="match status" value="1"/>
</dbReference>
<dbReference type="InterPro" id="IPR002301">
    <property type="entry name" value="Ile-tRNA-ligase"/>
</dbReference>
<evidence type="ECO:0000256" key="4">
    <source>
        <dbReference type="ARBA" id="ARBA00022840"/>
    </source>
</evidence>
<dbReference type="GO" id="GO:0006428">
    <property type="term" value="P:isoleucyl-tRNA aminoacylation"/>
    <property type="evidence" value="ECO:0007669"/>
    <property type="project" value="InterPro"/>
</dbReference>
<keyword evidence="5" id="KW-0648">Protein biosynthesis</keyword>
<evidence type="ECO:0000313" key="8">
    <source>
        <dbReference type="EMBL" id="GAI96357.1"/>
    </source>
</evidence>
<dbReference type="GO" id="GO:0004822">
    <property type="term" value="F:isoleucine-tRNA ligase activity"/>
    <property type="evidence" value="ECO:0007669"/>
    <property type="project" value="UniProtKB-EC"/>
</dbReference>
<feature type="domain" description="Aminoacyl-tRNA synthetase class Ia" evidence="7">
    <location>
        <begin position="75"/>
        <end position="261"/>
    </location>
</feature>
<dbReference type="PANTHER" id="PTHR42765:SF1">
    <property type="entry name" value="ISOLEUCINE--TRNA LIGASE, MITOCHONDRIAL"/>
    <property type="match status" value="1"/>
</dbReference>
<dbReference type="InterPro" id="IPR009008">
    <property type="entry name" value="Val/Leu/Ile-tRNA-synth_edit"/>
</dbReference>
<reference evidence="8" key="1">
    <citation type="journal article" date="2014" name="Front. Microbiol.">
        <title>High frequency of phylogenetically diverse reductive dehalogenase-homologous genes in deep subseafloor sedimentary metagenomes.</title>
        <authorList>
            <person name="Kawai M."/>
            <person name="Futagami T."/>
            <person name="Toyoda A."/>
            <person name="Takaki Y."/>
            <person name="Nishi S."/>
            <person name="Hori S."/>
            <person name="Arai W."/>
            <person name="Tsubouchi T."/>
            <person name="Morono Y."/>
            <person name="Uchiyama I."/>
            <person name="Ito T."/>
            <person name="Fujiyama A."/>
            <person name="Inagaki F."/>
            <person name="Takami H."/>
        </authorList>
    </citation>
    <scope>NUCLEOTIDE SEQUENCE</scope>
    <source>
        <strain evidence="8">Expedition CK06-06</strain>
    </source>
</reference>
<dbReference type="EMBL" id="BARW01024828">
    <property type="protein sequence ID" value="GAI96357.1"/>
    <property type="molecule type" value="Genomic_DNA"/>
</dbReference>
<organism evidence="8">
    <name type="scientific">marine sediment metagenome</name>
    <dbReference type="NCBI Taxonomy" id="412755"/>
    <lineage>
        <taxon>unclassified sequences</taxon>
        <taxon>metagenomes</taxon>
        <taxon>ecological metagenomes</taxon>
    </lineage>
</organism>